<comment type="subcellular location">
    <subcellularLocation>
        <location evidence="1">Secreted</location>
    </subcellularLocation>
</comment>
<dbReference type="PIRSF" id="PIRSF037270">
    <property type="entry name" value="Muellerian-inhibiting_factor"/>
    <property type="match status" value="1"/>
</dbReference>
<evidence type="ECO:0000256" key="9">
    <source>
        <dbReference type="ARBA" id="ARBA00023156"/>
    </source>
</evidence>
<evidence type="ECO:0000256" key="13">
    <source>
        <dbReference type="ARBA" id="ARBA00031273"/>
    </source>
</evidence>
<evidence type="ECO:0000256" key="6">
    <source>
        <dbReference type="ARBA" id="ARBA00022729"/>
    </source>
</evidence>
<evidence type="ECO:0000256" key="4">
    <source>
        <dbReference type="ARBA" id="ARBA00020473"/>
    </source>
</evidence>
<evidence type="ECO:0000256" key="5">
    <source>
        <dbReference type="ARBA" id="ARBA00022525"/>
    </source>
</evidence>
<dbReference type="GO" id="GO:0008083">
    <property type="term" value="F:growth factor activity"/>
    <property type="evidence" value="ECO:0007669"/>
    <property type="project" value="UniProtKB-KW"/>
</dbReference>
<dbReference type="InterPro" id="IPR017948">
    <property type="entry name" value="TGFb_CS"/>
</dbReference>
<dbReference type="SMART" id="SM00204">
    <property type="entry name" value="TGFB"/>
    <property type="match status" value="1"/>
</dbReference>
<dbReference type="PROSITE" id="PS00250">
    <property type="entry name" value="TGF_BETA_1"/>
    <property type="match status" value="1"/>
</dbReference>
<reference evidence="17" key="2">
    <citation type="submission" date="2025-09" db="UniProtKB">
        <authorList>
            <consortium name="Ensembl"/>
        </authorList>
    </citation>
    <scope>IDENTIFICATION</scope>
</reference>
<dbReference type="PANTHER" id="PTHR15009">
    <property type="entry name" value="MUELLERIAN-INHIBITING FACTOR"/>
    <property type="match status" value="1"/>
</dbReference>
<evidence type="ECO:0000256" key="12">
    <source>
        <dbReference type="ARBA" id="ARBA00030008"/>
    </source>
</evidence>
<keyword evidence="11" id="KW-0325">Glycoprotein</keyword>
<dbReference type="GO" id="GO:0007506">
    <property type="term" value="P:gonadal mesoderm development"/>
    <property type="evidence" value="ECO:0007669"/>
    <property type="project" value="UniProtKB-KW"/>
</dbReference>
<accession>A0A8C8ED72</accession>
<feature type="domain" description="TGF-beta family profile" evidence="16">
    <location>
        <begin position="557"/>
        <end position="671"/>
    </location>
</feature>
<dbReference type="AlphaFoldDB" id="A0A8C8ED72"/>
<dbReference type="CDD" id="cd13757">
    <property type="entry name" value="TGF_beta_AMH"/>
    <property type="match status" value="1"/>
</dbReference>
<name>A0A8C8ED72_9STRI</name>
<dbReference type="InterPro" id="IPR006799">
    <property type="entry name" value="AMH_N"/>
</dbReference>
<evidence type="ECO:0000256" key="14">
    <source>
        <dbReference type="RuleBase" id="RU000354"/>
    </source>
</evidence>
<evidence type="ECO:0000256" key="11">
    <source>
        <dbReference type="ARBA" id="ARBA00023180"/>
    </source>
</evidence>
<comment type="similarity">
    <text evidence="2 14">Belongs to the TGF-beta family.</text>
</comment>
<keyword evidence="7" id="KW-0221">Differentiation</keyword>
<keyword evidence="9" id="KW-0334">Gonadal differentiation</keyword>
<keyword evidence="10" id="KW-1015">Disulfide bond</keyword>
<evidence type="ECO:0000313" key="18">
    <source>
        <dbReference type="Proteomes" id="UP000694552"/>
    </source>
</evidence>
<dbReference type="GO" id="GO:0030154">
    <property type="term" value="P:cell differentiation"/>
    <property type="evidence" value="ECO:0007669"/>
    <property type="project" value="UniProtKB-KW"/>
</dbReference>
<dbReference type="Pfam" id="PF04709">
    <property type="entry name" value="AMH_N"/>
    <property type="match status" value="1"/>
</dbReference>
<dbReference type="GO" id="GO:0001880">
    <property type="term" value="P:Mullerian duct regression"/>
    <property type="evidence" value="ECO:0007669"/>
    <property type="project" value="TreeGrafter"/>
</dbReference>
<dbReference type="GO" id="GO:0005615">
    <property type="term" value="C:extracellular space"/>
    <property type="evidence" value="ECO:0007669"/>
    <property type="project" value="TreeGrafter"/>
</dbReference>
<keyword evidence="6 15" id="KW-0732">Signal</keyword>
<evidence type="ECO:0000256" key="1">
    <source>
        <dbReference type="ARBA" id="ARBA00004613"/>
    </source>
</evidence>
<evidence type="ECO:0000256" key="7">
    <source>
        <dbReference type="ARBA" id="ARBA00022782"/>
    </source>
</evidence>
<keyword evidence="8 14" id="KW-0339">Growth factor</keyword>
<dbReference type="Pfam" id="PF00019">
    <property type="entry name" value="TGF_beta"/>
    <property type="match status" value="1"/>
</dbReference>
<dbReference type="InterPro" id="IPR001839">
    <property type="entry name" value="TGF-b_C"/>
</dbReference>
<dbReference type="InterPro" id="IPR029034">
    <property type="entry name" value="Cystine-knot_cytokine"/>
</dbReference>
<evidence type="ECO:0000256" key="10">
    <source>
        <dbReference type="ARBA" id="ARBA00023157"/>
    </source>
</evidence>
<organism evidence="17 18">
    <name type="scientific">Otus sunia</name>
    <name type="common">Oriental scops-owl</name>
    <dbReference type="NCBI Taxonomy" id="257818"/>
    <lineage>
        <taxon>Eukaryota</taxon>
        <taxon>Metazoa</taxon>
        <taxon>Chordata</taxon>
        <taxon>Craniata</taxon>
        <taxon>Vertebrata</taxon>
        <taxon>Euteleostomi</taxon>
        <taxon>Archelosauria</taxon>
        <taxon>Archosauria</taxon>
        <taxon>Dinosauria</taxon>
        <taxon>Saurischia</taxon>
        <taxon>Theropoda</taxon>
        <taxon>Coelurosauria</taxon>
        <taxon>Aves</taxon>
        <taxon>Neognathae</taxon>
        <taxon>Neoaves</taxon>
        <taxon>Telluraves</taxon>
        <taxon>Strigiformes</taxon>
        <taxon>Strigidae</taxon>
        <taxon>Otus</taxon>
    </lineage>
</organism>
<keyword evidence="18" id="KW-1185">Reference proteome</keyword>
<evidence type="ECO:0000256" key="3">
    <source>
        <dbReference type="ARBA" id="ARBA00011748"/>
    </source>
</evidence>
<dbReference type="SUPFAM" id="SSF57501">
    <property type="entry name" value="Cystine-knot cytokines"/>
    <property type="match status" value="1"/>
</dbReference>
<dbReference type="Gene3D" id="2.10.90.10">
    <property type="entry name" value="Cystine-knot cytokines"/>
    <property type="match status" value="1"/>
</dbReference>
<dbReference type="Ensembl" id="ENSOSUT00000019370.1">
    <property type="protein sequence ID" value="ENSOSUP00000018753.1"/>
    <property type="gene ID" value="ENSOSUG00000013230.1"/>
</dbReference>
<feature type="signal peptide" evidence="15">
    <location>
        <begin position="1"/>
        <end position="19"/>
    </location>
</feature>
<comment type="subunit">
    <text evidence="3">Homodimer; disulfide-linked.</text>
</comment>
<dbReference type="InterPro" id="IPR021203">
    <property type="entry name" value="Muellerian-inhibiting_factor"/>
</dbReference>
<evidence type="ECO:0000256" key="8">
    <source>
        <dbReference type="ARBA" id="ARBA00023030"/>
    </source>
</evidence>
<sequence length="671" mass="73873">MKALRVLLPCLVLLLPSAALPRKGSTGERISPINRLELSLPEELGLEAEERKRENTSFQEKVRPSSVARSRMTAATRLFSKPDPGAKCLQGLAEDGGIGWSHSSLNPWPLGGLEGPVCRVKMDQDGLTPRHLEVVGVLSHYESSFIKLLRQQTSWDESLLQTFGLCPAGEAGAALHPLRHIHAHVVEPGQDRFLVLHLEEVRWEAQAKLWFKLVFQAEVGRSLGELRSAVLLFYPGSREGPGTGRPGQLLATGTGLAREQSLCLARDTQYLVLGAAVASVTRTSEQLSFEASLAIRHRGGGGAPLPPTETQQLLFGSDDKCFTRMTPVLLLLAKARQEEEEEDVALAPSSYLSASGVVDMAPYPQLSPPQAGTEELLSPTTLNQTNTSTPVPGGSSHFLDILTLFIRQVLSPSSEPPTQPSSHHWLDFQVMETLPHQLLNLSEEAALERLVQSEEPSVLLFPQDSGAVLEQHLGGWQLEGTVLQLLMGKLQAVIQELKDIPAFQANMGLFQHLLSFCYYPPGPGEGQGGERPPSSGKMHTLLLLKALQTVRARWQERRKVLRQNRSARHQAHCRLQELTIDLHDRKFIVMPTVYTANNCEGPCKLPLSTRIPSYYSHTVLLLGMQERGSPLQRAPCCVPVRYSDQLIISLSTEGLEVRKFPNMVAEECGCR</sequence>
<dbReference type="Proteomes" id="UP000694552">
    <property type="component" value="Unplaced"/>
</dbReference>
<proteinExistence type="inferred from homology"/>
<keyword evidence="5" id="KW-0964">Secreted</keyword>
<dbReference type="PROSITE" id="PS51362">
    <property type="entry name" value="TGF_BETA_2"/>
    <property type="match status" value="1"/>
</dbReference>
<dbReference type="PANTHER" id="PTHR15009:SF4">
    <property type="entry name" value="MUELLERIAN-INHIBITING FACTOR"/>
    <property type="match status" value="1"/>
</dbReference>
<dbReference type="FunFam" id="2.10.90.10:FF:000033">
    <property type="entry name" value="Muellerian-inhibiting factor"/>
    <property type="match status" value="1"/>
</dbReference>
<feature type="chain" id="PRO_5034465917" description="Muellerian-inhibiting factor" evidence="15">
    <location>
        <begin position="20"/>
        <end position="671"/>
    </location>
</feature>
<evidence type="ECO:0000256" key="15">
    <source>
        <dbReference type="SAM" id="SignalP"/>
    </source>
</evidence>
<protein>
    <recommendedName>
        <fullName evidence="4">Muellerian-inhibiting factor</fullName>
    </recommendedName>
    <alternativeName>
        <fullName evidence="12">Anti-Muellerian hormone</fullName>
    </alternativeName>
    <alternativeName>
        <fullName evidence="13">Muellerian-inhibiting substance</fullName>
    </alternativeName>
</protein>
<reference evidence="17" key="1">
    <citation type="submission" date="2025-08" db="UniProtKB">
        <authorList>
            <consortium name="Ensembl"/>
        </authorList>
    </citation>
    <scope>IDENTIFICATION</scope>
</reference>
<evidence type="ECO:0000256" key="2">
    <source>
        <dbReference type="ARBA" id="ARBA00006656"/>
    </source>
</evidence>
<evidence type="ECO:0000313" key="17">
    <source>
        <dbReference type="Ensembl" id="ENSOSUP00000018753.1"/>
    </source>
</evidence>
<evidence type="ECO:0000259" key="16">
    <source>
        <dbReference type="PROSITE" id="PS51362"/>
    </source>
</evidence>